<evidence type="ECO:0000313" key="2">
    <source>
        <dbReference type="Proteomes" id="UP000176037"/>
    </source>
</evidence>
<dbReference type="AlphaFoldDB" id="A0A1E8FGW9"/>
<accession>A0A1E8FGW9</accession>
<keyword evidence="2" id="KW-1185">Reference proteome</keyword>
<proteinExistence type="predicted"/>
<sequence length="99" mass="11451">MSKCAGVFNWLRVNWELPSLGCLIVCYLLYEEYQQSIVTDIIESPRQSDFLFVDYYSLNKASDAKYRFVPLKVVAAGAQNITWPLGILAMMNRFHLKHT</sequence>
<comment type="caution">
    <text evidence="1">The sequence shown here is derived from an EMBL/GenBank/DDBJ whole genome shotgun (WGS) entry which is preliminary data.</text>
</comment>
<gene>
    <name evidence="1" type="ORF">BFC17_15610</name>
</gene>
<evidence type="ECO:0000313" key="1">
    <source>
        <dbReference type="EMBL" id="OFI34986.1"/>
    </source>
</evidence>
<protein>
    <submittedName>
        <fullName evidence="1">Uncharacterized protein</fullName>
    </submittedName>
</protein>
<dbReference type="Proteomes" id="UP000176037">
    <property type="component" value="Unassembled WGS sequence"/>
</dbReference>
<reference evidence="1 2" key="1">
    <citation type="submission" date="2016-09" db="EMBL/GenBank/DDBJ databases">
        <title>Alteromonas lipolytica, a new species isolated from sea water.</title>
        <authorList>
            <person name="Wu Y.-H."/>
            <person name="Cheng H."/>
            <person name="Xu X.-W."/>
        </authorList>
    </citation>
    <scope>NUCLEOTIDE SEQUENCE [LARGE SCALE GENOMIC DNA]</scope>
    <source>
        <strain evidence="1 2">JW12</strain>
    </source>
</reference>
<organism evidence="1 2">
    <name type="scientific">Alteromonas lipolytica</name>
    <dbReference type="NCBI Taxonomy" id="1856405"/>
    <lineage>
        <taxon>Bacteria</taxon>
        <taxon>Pseudomonadati</taxon>
        <taxon>Pseudomonadota</taxon>
        <taxon>Gammaproteobacteria</taxon>
        <taxon>Alteromonadales</taxon>
        <taxon>Alteromonadaceae</taxon>
        <taxon>Alteromonas/Salinimonas group</taxon>
        <taxon>Alteromonas</taxon>
    </lineage>
</organism>
<name>A0A1E8FGW9_9ALTE</name>
<dbReference type="EMBL" id="MJIC01000010">
    <property type="protein sequence ID" value="OFI34986.1"/>
    <property type="molecule type" value="Genomic_DNA"/>
</dbReference>